<sequence>MLHFIETPLFTKQIKDLTDDDNYRDLQEDLIKNPQQGDLVQGTGGVRKTRWSSSSSTGKSGGMRIIYYYIEESGKFFMLLAYPKSKKVTLSAAEKANLRKFTNAIKQVLHNEQ</sequence>
<proteinExistence type="predicted"/>
<evidence type="ECO:0000256" key="1">
    <source>
        <dbReference type="SAM" id="MobiDB-lite"/>
    </source>
</evidence>
<protein>
    <submittedName>
        <fullName evidence="2">Uncharacterized protein conserved in bacteria</fullName>
    </submittedName>
</protein>
<dbReference type="GeneID" id="35777700"/>
<evidence type="ECO:0000313" key="3">
    <source>
        <dbReference type="Proteomes" id="UP000255230"/>
    </source>
</evidence>
<dbReference type="Pfam" id="PF06296">
    <property type="entry name" value="RelE"/>
    <property type="match status" value="1"/>
</dbReference>
<dbReference type="Proteomes" id="UP000255230">
    <property type="component" value="Unassembled WGS sequence"/>
</dbReference>
<dbReference type="PIRSF" id="PIRSF039032">
    <property type="entry name" value="HigB-2"/>
    <property type="match status" value="1"/>
</dbReference>
<dbReference type="EMBL" id="UGPY01000001">
    <property type="protein sequence ID" value="STY97379.1"/>
    <property type="molecule type" value="Genomic_DNA"/>
</dbReference>
<keyword evidence="3" id="KW-1185">Reference proteome</keyword>
<dbReference type="AlphaFoldDB" id="A0A378Q9H4"/>
<organism evidence="2 3">
    <name type="scientific">Faucicola osloensis</name>
    <name type="common">Moraxella osloensis</name>
    <dbReference type="NCBI Taxonomy" id="34062"/>
    <lineage>
        <taxon>Bacteria</taxon>
        <taxon>Pseudomonadati</taxon>
        <taxon>Pseudomonadota</taxon>
        <taxon>Gammaproteobacteria</taxon>
        <taxon>Moraxellales</taxon>
        <taxon>Moraxellaceae</taxon>
        <taxon>Faucicola</taxon>
    </lineage>
</organism>
<dbReference type="RefSeq" id="WP_373271468.1">
    <property type="nucleotide sequence ID" value="NZ_CBCRZU010000005.1"/>
</dbReference>
<evidence type="ECO:0000313" key="2">
    <source>
        <dbReference type="EMBL" id="STY97379.1"/>
    </source>
</evidence>
<gene>
    <name evidence="2" type="ORF">NCTC10465_01163</name>
</gene>
<reference evidence="2 3" key="1">
    <citation type="submission" date="2018-06" db="EMBL/GenBank/DDBJ databases">
        <authorList>
            <consortium name="Pathogen Informatics"/>
            <person name="Doyle S."/>
        </authorList>
    </citation>
    <scope>NUCLEOTIDE SEQUENCE [LARGE SCALE GENOMIC DNA]</scope>
    <source>
        <strain evidence="2 3">NCTC10465</strain>
    </source>
</reference>
<accession>A0A378Q9H4</accession>
<dbReference type="InterPro" id="IPR009387">
    <property type="entry name" value="HigB-2"/>
</dbReference>
<feature type="region of interest" description="Disordered" evidence="1">
    <location>
        <begin position="35"/>
        <end position="60"/>
    </location>
</feature>
<name>A0A378Q9H4_FAUOS</name>